<sequence length="559" mass="61956">MSTQKSSFSNRGFQIHQSVIRHPGGGAHDRIIHIVNRALRGVRSGEHPAPHGDAAGKRPALTLDLSFQGMQHIPEDVVDLTKEDLEWLTISHNLLTCLPTRFGACMNLRYLDISNNDLNEFPLSICQLKSLEILNVAHNSLGNIPDQIVLLSSLKALFLQSNQIGSLPLSVGLMESLQLIKISGNPIEYPPPEIFKVPNHAEEADAIVTARIMNFFRCDAYPQLLVPTGNLDLIDAADAVASCLPRLQRLLSIDRFARLTRHQFNTVSNLERLVSRSGLHLREMQLYIQFASEGDESAQEGLSKACVRLVRSMSRVCLEIGSNSDMIVDQAGVQDVLPLLSLLHSTCRDLRFALQAFTPNKSCETEDPATSMPLTAQPGIAAADILSAAQEQKSLLTHGTNTNSDNHDQSLDSVVLSLLEACKAYKDLHDQLRGQISASWRKDDAREPRMCPVRSWSQACASCSKTEEAASILRSCLHLYTPKAYAANDPSVFIELSSRFLNSWADLGKGMMALRKVLYLSTDVRKQLQNTQTTVKRATQLLSIWIEQIENNTKAENYI</sequence>
<gene>
    <name evidence="4" type="primary">sog2-1</name>
    <name evidence="4" type="ORF">CGCSCA2_v004070</name>
</gene>
<dbReference type="PANTHER" id="PTHR48051:SF46">
    <property type="entry name" value="LEUCINE RICH REPEAT-CONTAINING DOMAIN PROTEIN"/>
    <property type="match status" value="1"/>
</dbReference>
<evidence type="ECO:0000313" key="5">
    <source>
        <dbReference type="Proteomes" id="UP000711996"/>
    </source>
</evidence>
<accession>A0A9P5K6C9</accession>
<keyword evidence="2" id="KW-0677">Repeat</keyword>
<dbReference type="InterPro" id="IPR001611">
    <property type="entry name" value="Leu-rich_rpt"/>
</dbReference>
<evidence type="ECO:0000313" key="4">
    <source>
        <dbReference type="EMBL" id="KAF4861916.1"/>
    </source>
</evidence>
<dbReference type="InterPro" id="IPR050216">
    <property type="entry name" value="LRR_domain-containing"/>
</dbReference>
<dbReference type="GO" id="GO:0005737">
    <property type="term" value="C:cytoplasm"/>
    <property type="evidence" value="ECO:0007669"/>
    <property type="project" value="TreeGrafter"/>
</dbReference>
<dbReference type="EMBL" id="QPMT01000009">
    <property type="protein sequence ID" value="KAF4861916.1"/>
    <property type="molecule type" value="Genomic_DNA"/>
</dbReference>
<dbReference type="Pfam" id="PF23598">
    <property type="entry name" value="LRR_14"/>
    <property type="match status" value="1"/>
</dbReference>
<dbReference type="AlphaFoldDB" id="A0A9P5K6C9"/>
<dbReference type="InterPro" id="IPR003591">
    <property type="entry name" value="Leu-rich_rpt_typical-subtyp"/>
</dbReference>
<dbReference type="SUPFAM" id="SSF52075">
    <property type="entry name" value="Outer arm dynein light chain 1"/>
    <property type="match status" value="1"/>
</dbReference>
<keyword evidence="1" id="KW-0433">Leucine-rich repeat</keyword>
<comment type="caution">
    <text evidence="4">The sequence shown here is derived from an EMBL/GenBank/DDBJ whole genome shotgun (WGS) entry which is preliminary data.</text>
</comment>
<evidence type="ECO:0000256" key="1">
    <source>
        <dbReference type="ARBA" id="ARBA00022614"/>
    </source>
</evidence>
<feature type="domain" description="Disease resistance R13L4/SHOC-2-like LRR" evidence="3">
    <location>
        <begin position="103"/>
        <end position="182"/>
    </location>
</feature>
<evidence type="ECO:0000259" key="3">
    <source>
        <dbReference type="Pfam" id="PF23598"/>
    </source>
</evidence>
<dbReference type="GeneID" id="59270862"/>
<dbReference type="OrthoDB" id="4849172at2759"/>
<dbReference type="PANTHER" id="PTHR48051">
    <property type="match status" value="1"/>
</dbReference>
<dbReference type="SMART" id="SM00364">
    <property type="entry name" value="LRR_BAC"/>
    <property type="match status" value="4"/>
</dbReference>
<keyword evidence="5" id="KW-1185">Reference proteome</keyword>
<organism evidence="4 5">
    <name type="scientific">Colletotrichum siamense</name>
    <name type="common">Anthracnose fungus</name>
    <dbReference type="NCBI Taxonomy" id="690259"/>
    <lineage>
        <taxon>Eukaryota</taxon>
        <taxon>Fungi</taxon>
        <taxon>Dikarya</taxon>
        <taxon>Ascomycota</taxon>
        <taxon>Pezizomycotina</taxon>
        <taxon>Sordariomycetes</taxon>
        <taxon>Hypocreomycetidae</taxon>
        <taxon>Glomerellales</taxon>
        <taxon>Glomerellaceae</taxon>
        <taxon>Colletotrichum</taxon>
        <taxon>Colletotrichum gloeosporioides species complex</taxon>
    </lineage>
</organism>
<name>A0A9P5K6C9_COLSI</name>
<dbReference type="Pfam" id="PF10428">
    <property type="entry name" value="SOG2"/>
    <property type="match status" value="1"/>
</dbReference>
<dbReference type="PROSITE" id="PS51450">
    <property type="entry name" value="LRR"/>
    <property type="match status" value="3"/>
</dbReference>
<reference evidence="4" key="1">
    <citation type="submission" date="2019-06" db="EMBL/GenBank/DDBJ databases">
        <authorList>
            <person name="Gan P."/>
            <person name="Shirasu K."/>
        </authorList>
    </citation>
    <scope>NUCLEOTIDE SEQUENCE [LARGE SCALE GENOMIC DNA]</scope>
    <source>
        <strain evidence="4">CAD2</strain>
    </source>
</reference>
<protein>
    <submittedName>
        <fullName evidence="4">Leucine-rich repeat-containing protein sog2</fullName>
    </submittedName>
</protein>
<dbReference type="Proteomes" id="UP000711996">
    <property type="component" value="Unassembled WGS sequence"/>
</dbReference>
<evidence type="ECO:0000256" key="2">
    <source>
        <dbReference type="ARBA" id="ARBA00022737"/>
    </source>
</evidence>
<dbReference type="InterPro" id="IPR032675">
    <property type="entry name" value="LRR_dom_sf"/>
</dbReference>
<dbReference type="InterPro" id="IPR055414">
    <property type="entry name" value="LRR_R13L4/SHOC2-like"/>
</dbReference>
<dbReference type="SMART" id="SM00369">
    <property type="entry name" value="LRR_TYP"/>
    <property type="match status" value="3"/>
</dbReference>
<dbReference type="InterPro" id="IPR019487">
    <property type="entry name" value="RAM_signalling_pathway_SOG2"/>
</dbReference>
<dbReference type="RefSeq" id="XP_036498154.1">
    <property type="nucleotide sequence ID" value="XM_036636222.1"/>
</dbReference>
<dbReference type="Gene3D" id="3.80.10.10">
    <property type="entry name" value="Ribonuclease Inhibitor"/>
    <property type="match status" value="1"/>
</dbReference>
<proteinExistence type="predicted"/>